<protein>
    <submittedName>
        <fullName evidence="2">NADP-dependent oxidoreductase</fullName>
        <ecNumber evidence="2">1.-.-.-</ecNumber>
    </submittedName>
</protein>
<dbReference type="Pfam" id="PF08240">
    <property type="entry name" value="ADH_N"/>
    <property type="match status" value="1"/>
</dbReference>
<dbReference type="EMBL" id="JBBEGL010000007">
    <property type="protein sequence ID" value="MEJ2889563.1"/>
    <property type="molecule type" value="Genomic_DNA"/>
</dbReference>
<proteinExistence type="predicted"/>
<organism evidence="2 3">
    <name type="scientific">Actinomycetospora aeridis</name>
    <dbReference type="NCBI Taxonomy" id="3129231"/>
    <lineage>
        <taxon>Bacteria</taxon>
        <taxon>Bacillati</taxon>
        <taxon>Actinomycetota</taxon>
        <taxon>Actinomycetes</taxon>
        <taxon>Pseudonocardiales</taxon>
        <taxon>Pseudonocardiaceae</taxon>
        <taxon>Actinomycetospora</taxon>
    </lineage>
</organism>
<dbReference type="CDD" id="cd05289">
    <property type="entry name" value="MDR_like_2"/>
    <property type="match status" value="1"/>
</dbReference>
<dbReference type="InterPro" id="IPR036291">
    <property type="entry name" value="NAD(P)-bd_dom_sf"/>
</dbReference>
<dbReference type="SUPFAM" id="SSF51735">
    <property type="entry name" value="NAD(P)-binding Rossmann-fold domains"/>
    <property type="match status" value="1"/>
</dbReference>
<dbReference type="InterPro" id="IPR013154">
    <property type="entry name" value="ADH-like_N"/>
</dbReference>
<dbReference type="Gene3D" id="3.90.180.10">
    <property type="entry name" value="Medium-chain alcohol dehydrogenases, catalytic domain"/>
    <property type="match status" value="1"/>
</dbReference>
<gene>
    <name evidence="2" type="ORF">WCD41_24090</name>
</gene>
<dbReference type="InterPro" id="IPR052733">
    <property type="entry name" value="Chloroplast_QOR"/>
</dbReference>
<evidence type="ECO:0000259" key="1">
    <source>
        <dbReference type="SMART" id="SM00829"/>
    </source>
</evidence>
<dbReference type="SMART" id="SM00829">
    <property type="entry name" value="PKS_ER"/>
    <property type="match status" value="1"/>
</dbReference>
<comment type="caution">
    <text evidence="2">The sequence shown here is derived from an EMBL/GenBank/DDBJ whole genome shotgun (WGS) entry which is preliminary data.</text>
</comment>
<dbReference type="SUPFAM" id="SSF50129">
    <property type="entry name" value="GroES-like"/>
    <property type="match status" value="1"/>
</dbReference>
<dbReference type="PANTHER" id="PTHR44013">
    <property type="entry name" value="ZINC-TYPE ALCOHOL DEHYDROGENASE-LIKE PROTEIN C16A3.02C"/>
    <property type="match status" value="1"/>
</dbReference>
<dbReference type="GO" id="GO:0016491">
    <property type="term" value="F:oxidoreductase activity"/>
    <property type="evidence" value="ECO:0007669"/>
    <property type="project" value="UniProtKB-KW"/>
</dbReference>
<keyword evidence="3" id="KW-1185">Reference proteome</keyword>
<dbReference type="Pfam" id="PF13602">
    <property type="entry name" value="ADH_zinc_N_2"/>
    <property type="match status" value="1"/>
</dbReference>
<accession>A0ABU8NAX7</accession>
<evidence type="ECO:0000313" key="2">
    <source>
        <dbReference type="EMBL" id="MEJ2889563.1"/>
    </source>
</evidence>
<feature type="domain" description="Enoyl reductase (ER)" evidence="1">
    <location>
        <begin position="10"/>
        <end position="309"/>
    </location>
</feature>
<dbReference type="RefSeq" id="WP_337717258.1">
    <property type="nucleotide sequence ID" value="NZ_JBBEGL010000007.1"/>
</dbReference>
<dbReference type="InterPro" id="IPR002364">
    <property type="entry name" value="Quin_OxRdtase/zeta-crystal_CS"/>
</dbReference>
<evidence type="ECO:0000313" key="3">
    <source>
        <dbReference type="Proteomes" id="UP001370100"/>
    </source>
</evidence>
<dbReference type="InterPro" id="IPR011032">
    <property type="entry name" value="GroES-like_sf"/>
</dbReference>
<sequence length="314" mass="31987">MKAVRFHEFGGPDVLRYEDVVQPVPGAGEVRLRVAGTAFNLVDDGIRGGYLREVFPVALPHVPGIDVAGTVDALGDGVDRVAVGDAVVGFLPMVADGAAAEYVLAPAEVLAPAPTSIPLADAAALPMVGLTAWQALIDDAKLTAGQRVLINGASGGVGGYAVQLAKHAGAHVIATGGARSTERLTSAGADEVVDHTATDVVAAVAEPVDVLLNLATITPEQLSALVARVRDGGVVVNTVPRTPAPADEARGVRAVDVFVRSDADELAHLVALVDRGELRVDVAERVSLADLADVHARANEGSLPGKVVIVPPGA</sequence>
<dbReference type="PROSITE" id="PS01162">
    <property type="entry name" value="QOR_ZETA_CRYSTAL"/>
    <property type="match status" value="1"/>
</dbReference>
<dbReference type="PANTHER" id="PTHR44013:SF1">
    <property type="entry name" value="ZINC-TYPE ALCOHOL DEHYDROGENASE-LIKE PROTEIN C16A3.02C"/>
    <property type="match status" value="1"/>
</dbReference>
<dbReference type="EC" id="1.-.-.-" evidence="2"/>
<reference evidence="2 3" key="1">
    <citation type="submission" date="2024-03" db="EMBL/GenBank/DDBJ databases">
        <title>Actinomycetospora sp. OC33-EN06, a novel actinomycete isolated from wild orchid (Aerides multiflora).</title>
        <authorList>
            <person name="Suriyachadkun C."/>
        </authorList>
    </citation>
    <scope>NUCLEOTIDE SEQUENCE [LARGE SCALE GENOMIC DNA]</scope>
    <source>
        <strain evidence="2 3">OC33-EN06</strain>
    </source>
</reference>
<keyword evidence="2" id="KW-0560">Oxidoreductase</keyword>
<dbReference type="Proteomes" id="UP001370100">
    <property type="component" value="Unassembled WGS sequence"/>
</dbReference>
<name>A0ABU8NAX7_9PSEU</name>
<dbReference type="Gene3D" id="3.40.50.720">
    <property type="entry name" value="NAD(P)-binding Rossmann-like Domain"/>
    <property type="match status" value="1"/>
</dbReference>
<dbReference type="InterPro" id="IPR020843">
    <property type="entry name" value="ER"/>
</dbReference>